<dbReference type="GO" id="GO:0004722">
    <property type="term" value="F:protein serine/threonine phosphatase activity"/>
    <property type="evidence" value="ECO:0007669"/>
    <property type="project" value="InterPro"/>
</dbReference>
<dbReference type="InterPro" id="IPR001932">
    <property type="entry name" value="PPM-type_phosphatase-like_dom"/>
</dbReference>
<accession>A0A0L9U1S7</accession>
<dbReference type="Gene3D" id="3.60.40.10">
    <property type="entry name" value="PPM-type phosphatase domain"/>
    <property type="match status" value="1"/>
</dbReference>
<reference evidence="3" key="1">
    <citation type="journal article" date="2015" name="Proc. Natl. Acad. Sci. U.S.A.">
        <title>Genome sequencing of adzuki bean (Vigna angularis) provides insight into high starch and low fat accumulation and domestication.</title>
        <authorList>
            <person name="Yang K."/>
            <person name="Tian Z."/>
            <person name="Chen C."/>
            <person name="Luo L."/>
            <person name="Zhao B."/>
            <person name="Wang Z."/>
            <person name="Yu L."/>
            <person name="Li Y."/>
            <person name="Sun Y."/>
            <person name="Li W."/>
            <person name="Chen Y."/>
            <person name="Li Y."/>
            <person name="Zhang Y."/>
            <person name="Ai D."/>
            <person name="Zhao J."/>
            <person name="Shang C."/>
            <person name="Ma Y."/>
            <person name="Wu B."/>
            <person name="Wang M."/>
            <person name="Gao L."/>
            <person name="Sun D."/>
            <person name="Zhang P."/>
            <person name="Guo F."/>
            <person name="Wang W."/>
            <person name="Li Y."/>
            <person name="Wang J."/>
            <person name="Varshney R.K."/>
            <person name="Wang J."/>
            <person name="Ling H.Q."/>
            <person name="Wan P."/>
        </authorList>
    </citation>
    <scope>NUCLEOTIDE SEQUENCE</scope>
    <source>
        <strain evidence="3">cv. Jingnong 6</strain>
    </source>
</reference>
<evidence type="ECO:0000313" key="3">
    <source>
        <dbReference type="Proteomes" id="UP000053144"/>
    </source>
</evidence>
<evidence type="ECO:0000259" key="1">
    <source>
        <dbReference type="PROSITE" id="PS51746"/>
    </source>
</evidence>
<protein>
    <recommendedName>
        <fullName evidence="1">PPM-type phosphatase domain-containing protein</fullName>
    </recommendedName>
</protein>
<dbReference type="AlphaFoldDB" id="A0A0L9U1S7"/>
<evidence type="ECO:0000313" key="2">
    <source>
        <dbReference type="EMBL" id="KOM36617.1"/>
    </source>
</evidence>
<dbReference type="Proteomes" id="UP000053144">
    <property type="component" value="Chromosome 2"/>
</dbReference>
<dbReference type="SMART" id="SM00332">
    <property type="entry name" value="PP2Cc"/>
    <property type="match status" value="1"/>
</dbReference>
<dbReference type="InterPro" id="IPR036457">
    <property type="entry name" value="PPM-type-like_dom_sf"/>
</dbReference>
<sequence>MGSCLSVAGAPSDACDDRLWSPTELSDHRIEMRVHRVPGRLFLNGSSQIASLYCRKGYGGINQDAMLVWENFCSNDGTVLCGVFDGHGPYGHLVAKKLRDSFPLKLMAQWNSSNPDSTYSYRNFFNTSMNNDLEPCTIAPTEIATLRQSFIRASKIMDRDLRIHNQIDCSSSGSTAVTLLKQGHDLLIANVGDSRAVLATHDRNGSLIAIQLTTDLKPDLPREAERIRICKGRVFALQNEPGIYRLWLPNVDSPGLAMSRSFGDFCLKDFGLISVPDLSYHRLNHRDQFVVLATDGVWDVLSNEEVVSIVSSSPRSSAARILVDAAVQAWKTKLPTSKVDDCSVVCLFLNSMSELKPSTPKKDPSNVVEQ</sequence>
<dbReference type="OMA" id="HQIDCSC"/>
<dbReference type="InterPro" id="IPR015655">
    <property type="entry name" value="PP2C"/>
</dbReference>
<dbReference type="SUPFAM" id="SSF81606">
    <property type="entry name" value="PP2C-like"/>
    <property type="match status" value="1"/>
</dbReference>
<feature type="domain" description="PPM-type phosphatase" evidence="1">
    <location>
        <begin position="46"/>
        <end position="349"/>
    </location>
</feature>
<dbReference type="CDD" id="cd00143">
    <property type="entry name" value="PP2Cc"/>
    <property type="match status" value="1"/>
</dbReference>
<proteinExistence type="predicted"/>
<dbReference type="Gramene" id="KOM36617">
    <property type="protein sequence ID" value="KOM36617"/>
    <property type="gene ID" value="LR48_Vigan02g276700"/>
</dbReference>
<dbReference type="PANTHER" id="PTHR47992">
    <property type="entry name" value="PROTEIN PHOSPHATASE"/>
    <property type="match status" value="1"/>
</dbReference>
<dbReference type="EMBL" id="CM003372">
    <property type="protein sequence ID" value="KOM36617.1"/>
    <property type="molecule type" value="Genomic_DNA"/>
</dbReference>
<name>A0A0L9U1S7_PHAAN</name>
<organism evidence="2 3">
    <name type="scientific">Phaseolus angularis</name>
    <name type="common">Azuki bean</name>
    <name type="synonym">Vigna angularis</name>
    <dbReference type="NCBI Taxonomy" id="3914"/>
    <lineage>
        <taxon>Eukaryota</taxon>
        <taxon>Viridiplantae</taxon>
        <taxon>Streptophyta</taxon>
        <taxon>Embryophyta</taxon>
        <taxon>Tracheophyta</taxon>
        <taxon>Spermatophyta</taxon>
        <taxon>Magnoliopsida</taxon>
        <taxon>eudicotyledons</taxon>
        <taxon>Gunneridae</taxon>
        <taxon>Pentapetalae</taxon>
        <taxon>rosids</taxon>
        <taxon>fabids</taxon>
        <taxon>Fabales</taxon>
        <taxon>Fabaceae</taxon>
        <taxon>Papilionoideae</taxon>
        <taxon>50 kb inversion clade</taxon>
        <taxon>NPAAA clade</taxon>
        <taxon>indigoferoid/millettioid clade</taxon>
        <taxon>Phaseoleae</taxon>
        <taxon>Vigna</taxon>
    </lineage>
</organism>
<dbReference type="PROSITE" id="PS51746">
    <property type="entry name" value="PPM_2"/>
    <property type="match status" value="1"/>
</dbReference>
<gene>
    <name evidence="2" type="ORF">LR48_Vigan02g276700</name>
</gene>
<dbReference type="Pfam" id="PF00481">
    <property type="entry name" value="PP2C"/>
    <property type="match status" value="1"/>
</dbReference>